<dbReference type="RefSeq" id="WP_100859018.1">
    <property type="nucleotide sequence ID" value="NZ_PGCP01000005.1"/>
</dbReference>
<organism evidence="2 3">
    <name type="scientific">Aeromonas lusitana</name>
    <dbReference type="NCBI Taxonomy" id="931529"/>
    <lineage>
        <taxon>Bacteria</taxon>
        <taxon>Pseudomonadati</taxon>
        <taxon>Pseudomonadota</taxon>
        <taxon>Gammaproteobacteria</taxon>
        <taxon>Aeromonadales</taxon>
        <taxon>Aeromonadaceae</taxon>
        <taxon>Aeromonas</taxon>
    </lineage>
</organism>
<feature type="signal peptide" evidence="1">
    <location>
        <begin position="1"/>
        <end position="19"/>
    </location>
</feature>
<proteinExistence type="predicted"/>
<feature type="chain" id="PRO_5014922050" evidence="1">
    <location>
        <begin position="20"/>
        <end position="179"/>
    </location>
</feature>
<keyword evidence="3" id="KW-1185">Reference proteome</keyword>
<dbReference type="EMBL" id="PGCP01000005">
    <property type="protein sequence ID" value="PJC94198.1"/>
    <property type="molecule type" value="Genomic_DNA"/>
</dbReference>
<dbReference type="AlphaFoldDB" id="A0A2M8HCA6"/>
<evidence type="ECO:0000313" key="2">
    <source>
        <dbReference type="EMBL" id="PJC94198.1"/>
    </source>
</evidence>
<accession>A0A2M8HCA6</accession>
<evidence type="ECO:0000313" key="3">
    <source>
        <dbReference type="Proteomes" id="UP000232060"/>
    </source>
</evidence>
<evidence type="ECO:0000256" key="1">
    <source>
        <dbReference type="SAM" id="SignalP"/>
    </source>
</evidence>
<protein>
    <submittedName>
        <fullName evidence="2">Uncharacterized protein</fullName>
    </submittedName>
</protein>
<gene>
    <name evidence="2" type="ORF">CUC44_05750</name>
</gene>
<name>A0A2M8HCA6_9GAMM</name>
<comment type="caution">
    <text evidence="2">The sequence shown here is derived from an EMBL/GenBank/DDBJ whole genome shotgun (WGS) entry which is preliminary data.</text>
</comment>
<keyword evidence="1" id="KW-0732">Signal</keyword>
<reference evidence="2 3" key="1">
    <citation type="submission" date="2017-11" db="EMBL/GenBank/DDBJ databases">
        <title>Draft genome sequence of environmental isolate Aeromonas lusitania sp. nov. MDC 2473.</title>
        <authorList>
            <person name="Colston S.M."/>
            <person name="Navarro A."/>
            <person name="Martinez-Murcia A.J."/>
            <person name="Graf J."/>
        </authorList>
    </citation>
    <scope>NUCLEOTIDE SEQUENCE [LARGE SCALE GENOMIC DNA]</scope>
    <source>
        <strain evidence="2 3">MDC 2473</strain>
    </source>
</reference>
<dbReference type="OrthoDB" id="8372029at2"/>
<sequence length="179" mass="18279">MKKMFIAIVTLAMAGTASAALPQLNYQCPGQVQMHSDEGGAVYINGKEAKLKKYSDDFYEAKGAGVTLSISKTGQQYDVSYTSKKGSGICQPSAGASGKSAGAVAKSAPASKASPAETACLKAVSGKTKVPLTQLKVTEVLDSEAGVGVTIQVPGAEAPWSCLSDKKGHVQGAAYTGNE</sequence>
<dbReference type="Proteomes" id="UP000232060">
    <property type="component" value="Unassembled WGS sequence"/>
</dbReference>